<dbReference type="InterPro" id="IPR006944">
    <property type="entry name" value="Phage/GTA_portal"/>
</dbReference>
<evidence type="ECO:0000256" key="2">
    <source>
        <dbReference type="ARBA" id="ARBA00023009"/>
    </source>
</evidence>
<keyword evidence="2" id="KW-1162">Viral penetration into host cytoplasm</keyword>
<keyword evidence="1" id="KW-0118">Viral capsid assembly</keyword>
<sequence>MASIARKMKQAYNAFSASNSEQTERSPEVFGSATYGTRPDRLKASTGSMGERSIVTSIYTRIGIDIASIQMRHVRLDDQKRYSEDMDSGLNNCLTVEANIDQGSRDFRQDIAMTLCSEGYLAIVPVDTSLNPAHSNSYDIITMRVGRIVAWYPSHVRVSLYNEKTGLREEILVSKKNTAIVVNPLYAIMNEPNSTLQRLVRKLNLLDSVDEASASGKLDMIIQLPYVIKSEARRQQAEQRRTDIEDQLRNGKYGIAYTDGTEKITQLNRPAENNLMAQITYLTEMLYGQLGITEEIMNGTADEKTMLNYWNRTIEPMVSVITEAMHRVFLSKTARSQMQAVRFFRDPFRLVPIENIAEIADKFTRNEIMSSNEFRQVVGMIPSKDPKADELVNSNMPQIPGSPGVTVEGEVVEDTAVVEEDDGTDEAMNGSLDSMSSKLDEMFAQLGGED</sequence>
<keyword evidence="1" id="KW-1188">Viral release from host cell</keyword>
<dbReference type="KEGG" id="vg:55623403"/>
<feature type="region of interest" description="Disordered" evidence="4">
    <location>
        <begin position="15"/>
        <end position="47"/>
    </location>
</feature>
<evidence type="ECO:0000256" key="3">
    <source>
        <dbReference type="ARBA" id="ARBA00023219"/>
    </source>
</evidence>
<keyword evidence="2" id="KW-1171">Viral genome ejection through host cell envelope</keyword>
<protein>
    <submittedName>
        <fullName evidence="5">Portal protein</fullName>
    </submittedName>
</protein>
<evidence type="ECO:0000256" key="1">
    <source>
        <dbReference type="ARBA" id="ARBA00022950"/>
    </source>
</evidence>
<keyword evidence="2" id="KW-1160">Virus entry into host cell</keyword>
<evidence type="ECO:0000256" key="4">
    <source>
        <dbReference type="SAM" id="MobiDB-lite"/>
    </source>
</evidence>
<dbReference type="GeneID" id="55623403"/>
<reference evidence="5 6" key="1">
    <citation type="submission" date="2019-08" db="EMBL/GenBank/DDBJ databases">
        <authorList>
            <person name="Ward C."/>
            <person name="Batin B."/>
            <person name="Choi E."/>
            <person name="Dhami J."/>
            <person name="Figueroa S."/>
            <person name="Kim S."/>
            <person name="Kim U."/>
            <person name="Klim L."/>
            <person name="Lee Y.S."/>
            <person name="Lim D."/>
            <person name="Nathaniel A."/>
            <person name="Shih C."/>
            <person name="Simental K."/>
            <person name="Shu E."/>
            <person name="Trivedi R."/>
            <person name="Valladolid I."/>
            <person name="Wang C."/>
            <person name="Yoo K."/>
            <person name="Choi J.D."/>
            <person name="Dean N."/>
            <person name="Muthiah A.S."/>
            <person name="Diaz A."/>
            <person name="Garlena R.A."/>
            <person name="Russell D.A."/>
            <person name="Pope W.H."/>
            <person name="Jacobs-Sera D."/>
            <person name="Hatfull G.F."/>
        </authorList>
    </citation>
    <scope>NUCLEOTIDE SEQUENCE [LARGE SCALE GENOMIC DNA]</scope>
</reference>
<dbReference type="Pfam" id="PF04860">
    <property type="entry name" value="Phage_portal"/>
    <property type="match status" value="1"/>
</dbReference>
<proteinExistence type="predicted"/>
<organism evidence="5 6">
    <name type="scientific">Gordonia phage OhMyWard</name>
    <dbReference type="NCBI Taxonomy" id="2652414"/>
    <lineage>
        <taxon>Viruses</taxon>
        <taxon>Duplodnaviria</taxon>
        <taxon>Heunggongvirae</taxon>
        <taxon>Uroviricota</taxon>
        <taxon>Caudoviricetes</taxon>
        <taxon>Deejayvirinae</taxon>
        <taxon>Kenoshavirus</taxon>
        <taxon>Kenoshavirus ohmyward</taxon>
    </lineage>
</organism>
<dbReference type="EMBL" id="MN284896">
    <property type="protein sequence ID" value="QFP94902.1"/>
    <property type="molecule type" value="Genomic_DNA"/>
</dbReference>
<keyword evidence="3" id="KW-0231">Viral genome packaging</keyword>
<evidence type="ECO:0000313" key="6">
    <source>
        <dbReference type="Proteomes" id="UP000326805"/>
    </source>
</evidence>
<name>A0A5P8D8Y4_9CAUD</name>
<evidence type="ECO:0000313" key="5">
    <source>
        <dbReference type="EMBL" id="QFP94902.1"/>
    </source>
</evidence>
<dbReference type="Proteomes" id="UP000326805">
    <property type="component" value="Segment"/>
</dbReference>
<keyword evidence="6" id="KW-1185">Reference proteome</keyword>
<dbReference type="RefSeq" id="YP_009852768.1">
    <property type="nucleotide sequence ID" value="NC_048816.1"/>
</dbReference>
<accession>A0A5P8D8Y4</accession>
<gene>
    <name evidence="5" type="primary">20</name>
    <name evidence="5" type="ORF">SEA_OHMYWARD_20</name>
</gene>